<feature type="transmembrane region" description="Helical" evidence="1">
    <location>
        <begin position="458"/>
        <end position="478"/>
    </location>
</feature>
<organism evidence="2">
    <name type="scientific">Candidatus Electrothrix aestuarii</name>
    <dbReference type="NCBI Taxonomy" id="3062594"/>
    <lineage>
        <taxon>Bacteria</taxon>
        <taxon>Pseudomonadati</taxon>
        <taxon>Thermodesulfobacteriota</taxon>
        <taxon>Desulfobulbia</taxon>
        <taxon>Desulfobulbales</taxon>
        <taxon>Desulfobulbaceae</taxon>
        <taxon>Candidatus Electrothrix</taxon>
    </lineage>
</organism>
<feature type="transmembrane region" description="Helical" evidence="1">
    <location>
        <begin position="972"/>
        <end position="989"/>
    </location>
</feature>
<keyword evidence="1" id="KW-1133">Transmembrane helix</keyword>
<dbReference type="AlphaFoldDB" id="A0AAU8LXK7"/>
<dbReference type="Gene3D" id="3.30.70.1430">
    <property type="entry name" value="Multidrug efflux transporter AcrB pore domain"/>
    <property type="match status" value="2"/>
</dbReference>
<feature type="transmembrane region" description="Helical" evidence="1">
    <location>
        <begin position="356"/>
        <end position="376"/>
    </location>
</feature>
<reference evidence="2" key="1">
    <citation type="journal article" date="2024" name="Syst. Appl. Microbiol.">
        <title>First single-strain enrichments of Electrothrix cable bacteria, description of E. aestuarii sp. nov. and E. rattekaaiensis sp. nov., and proposal of a cable bacteria taxonomy following the rules of the SeqCode.</title>
        <authorList>
            <person name="Plum-Jensen L.E."/>
            <person name="Schramm A."/>
            <person name="Marshall I.P.G."/>
        </authorList>
    </citation>
    <scope>NUCLEOTIDE SEQUENCE</scope>
    <source>
        <strain evidence="2">Rat1</strain>
    </source>
</reference>
<dbReference type="Gene3D" id="3.30.2090.10">
    <property type="entry name" value="Multidrug efflux transporter AcrB TolC docking domain, DN and DC subdomains"/>
    <property type="match status" value="2"/>
</dbReference>
<feature type="transmembrane region" description="Helical" evidence="1">
    <location>
        <begin position="12"/>
        <end position="30"/>
    </location>
</feature>
<protein>
    <submittedName>
        <fullName evidence="2">Efflux RND transporter permease subunit</fullName>
    </submittedName>
</protein>
<dbReference type="SUPFAM" id="SSF82714">
    <property type="entry name" value="Multidrug efflux transporter AcrB TolC docking domain, DN and DC subdomains"/>
    <property type="match status" value="2"/>
</dbReference>
<dbReference type="InterPro" id="IPR001036">
    <property type="entry name" value="Acrflvin-R"/>
</dbReference>
<dbReference type="EMBL" id="CP159373">
    <property type="protein sequence ID" value="XCN73938.1"/>
    <property type="molecule type" value="Genomic_DNA"/>
</dbReference>
<dbReference type="InterPro" id="IPR027463">
    <property type="entry name" value="AcrB_DN_DC_subdom"/>
</dbReference>
<keyword evidence="1" id="KW-0472">Membrane</keyword>
<feature type="transmembrane region" description="Helical" evidence="1">
    <location>
        <begin position="872"/>
        <end position="891"/>
    </location>
</feature>
<sequence length="1062" mass="116681">MKKLLAAFANNTVFANIVLLMIMVGGAMALSSMRRENFPEFSVDKILIQVAYPGADPEEVEEGIVLKIEEALEGIEGIKQITTTSAENIGTALVDVLEGSDMSEVLDDVKSNVDAISTFPLDAEKPVVTEVTMRNPVVLLALSGEMSEKQLKAEAERLKDEIRALDGISQVDTFGTRDYEISIEVSEEQLRRYGLTFSQVSEAVRRSSINLHGGTLRTEEEEIRLRTVGRKYTGEELVEIVVLANDSGRLLRLGQLATIRDGFTEDPIISEVNGEPAAFVMVFKTEEEDSIHIADTVQQYVDEKQAQLPAGVHLEKFYDNTTALRARINLLTRNGMVGLILVFCLLWLFLDLRLAFWSGMGIPISLSGAMFILWYMGETMNMISLFGVIMVLGIVVDDAIVVGEAIYVHRRKGQGPLRAAVEGVAEVAMPVLAAITTTVVAFIPLAFVGGVMGKFIEILPTVVIASLLVSLWESLFLLPAHLSHLPDLNRPVQKWNPLHLLQRTVQAALDLFIQRIYLPFLSWALTWRYIFFAISIATLLLAVGLVKGGLVKFQVFPKTDSFVATANLSFPEGTPVDVTHQALQKIEQAFLQVSGRTKTVSGKPLVEQRMVLIGQSLSSQQRGQKGSHLGSVQFIMLPAEERGVHSNDLLIAWEEEIGSLPGAKSLTFEGESHGPGGAELEFWIQGNRMEDIIAASEQLQDKLRRYSGVIQIRSDNSPGKNEFRLTLKPEARALGLTVEDLARQVNAGFYGREAFRVQRGEDDIRVKVRYTQDERSRVTDFQQMRIRTSAGQEVPLLSVADMAFGPGFSTITRTDGMRRVAVTADVDSKRANAQEVFADLAVFSRQLETQFPGLHVSSQGEKKNMRESFAPLKVTVPLAILGIFVIVATIFRSYIQPLVILVSIPFGIIGAILSHLALGYDLSMMSMFGMVALTGVVVNDAIVLIERINENLAEGMSFFNAVTKGGARRFRAILLTSVSTVGGLAPLILETDMQAQFLIPMALSLAGGVVGSTVLTLVLIPSLLAIVNDGRRVIGRLQTGIWLEREAVEPAAARRVNQMDRD</sequence>
<dbReference type="Gene3D" id="3.30.70.1320">
    <property type="entry name" value="Multidrug efflux transporter AcrB pore domain like"/>
    <property type="match status" value="1"/>
</dbReference>
<dbReference type="GO" id="GO:0042910">
    <property type="term" value="F:xenobiotic transmembrane transporter activity"/>
    <property type="evidence" value="ECO:0007669"/>
    <property type="project" value="TreeGrafter"/>
</dbReference>
<reference evidence="2" key="2">
    <citation type="submission" date="2024-06" db="EMBL/GenBank/DDBJ databases">
        <authorList>
            <person name="Plum-Jensen L.E."/>
            <person name="Schramm A."/>
            <person name="Marshall I.P.G."/>
        </authorList>
    </citation>
    <scope>NUCLEOTIDE SEQUENCE</scope>
    <source>
        <strain evidence="2">Rat1</strain>
    </source>
</reference>
<dbReference type="Pfam" id="PF00873">
    <property type="entry name" value="ACR_tran"/>
    <property type="match status" value="1"/>
</dbReference>
<gene>
    <name evidence="2" type="ORF">Q3M24_04055</name>
</gene>
<name>A0AAU8LXK7_9BACT</name>
<dbReference type="SUPFAM" id="SSF82693">
    <property type="entry name" value="Multidrug efflux transporter AcrB pore domain, PN1, PN2, PC1 and PC2 subdomains"/>
    <property type="match status" value="2"/>
</dbReference>
<dbReference type="Gene3D" id="3.30.70.1440">
    <property type="entry name" value="Multidrug efflux transporter AcrB pore domain"/>
    <property type="match status" value="1"/>
</dbReference>
<dbReference type="GO" id="GO:0005886">
    <property type="term" value="C:plasma membrane"/>
    <property type="evidence" value="ECO:0007669"/>
    <property type="project" value="TreeGrafter"/>
</dbReference>
<accession>A0AAU8LXK7</accession>
<feature type="transmembrane region" description="Helical" evidence="1">
    <location>
        <begin position="330"/>
        <end position="350"/>
    </location>
</feature>
<dbReference type="PRINTS" id="PR00702">
    <property type="entry name" value="ACRIFLAVINRP"/>
</dbReference>
<evidence type="ECO:0000313" key="2">
    <source>
        <dbReference type="EMBL" id="XCN73938.1"/>
    </source>
</evidence>
<dbReference type="PANTHER" id="PTHR32063:SF33">
    <property type="entry name" value="RND SUPERFAMILY EFFLUX PUMP PERMEASE COMPONENT"/>
    <property type="match status" value="1"/>
</dbReference>
<dbReference type="KEGG" id="eaj:Q3M24_04055"/>
<feature type="transmembrane region" description="Helical" evidence="1">
    <location>
        <begin position="527"/>
        <end position="546"/>
    </location>
</feature>
<feature type="transmembrane region" description="Helical" evidence="1">
    <location>
        <begin position="427"/>
        <end position="451"/>
    </location>
</feature>
<feature type="transmembrane region" description="Helical" evidence="1">
    <location>
        <begin position="1001"/>
        <end position="1027"/>
    </location>
</feature>
<keyword evidence="1" id="KW-0812">Transmembrane</keyword>
<dbReference type="Gene3D" id="1.20.1640.10">
    <property type="entry name" value="Multidrug efflux transporter AcrB transmembrane domain"/>
    <property type="match status" value="2"/>
</dbReference>
<feature type="transmembrane region" description="Helical" evidence="1">
    <location>
        <begin position="897"/>
        <end position="920"/>
    </location>
</feature>
<dbReference type="PANTHER" id="PTHR32063">
    <property type="match status" value="1"/>
</dbReference>
<proteinExistence type="predicted"/>
<dbReference type="SUPFAM" id="SSF82866">
    <property type="entry name" value="Multidrug efflux transporter AcrB transmembrane domain"/>
    <property type="match status" value="2"/>
</dbReference>
<evidence type="ECO:0000256" key="1">
    <source>
        <dbReference type="SAM" id="Phobius"/>
    </source>
</evidence>
<feature type="transmembrane region" description="Helical" evidence="1">
    <location>
        <begin position="383"/>
        <end position="407"/>
    </location>
</feature>